<protein>
    <submittedName>
        <fullName evidence="1">Uncharacterized protein</fullName>
    </submittedName>
</protein>
<organism evidence="1 2">
    <name type="scientific">Paraburkholderia solisilvae</name>
    <dbReference type="NCBI Taxonomy" id="624376"/>
    <lineage>
        <taxon>Bacteria</taxon>
        <taxon>Pseudomonadati</taxon>
        <taxon>Pseudomonadota</taxon>
        <taxon>Betaproteobacteria</taxon>
        <taxon>Burkholderiales</taxon>
        <taxon>Burkholderiaceae</taxon>
        <taxon>Paraburkholderia</taxon>
    </lineage>
</organism>
<dbReference type="RefSeq" id="WP_175115213.1">
    <property type="nucleotide sequence ID" value="NZ_CADIKF010000083.1"/>
</dbReference>
<keyword evidence="2" id="KW-1185">Reference proteome</keyword>
<proteinExistence type="predicted"/>
<accession>A0A6J5F1W0</accession>
<reference evidence="1 2" key="1">
    <citation type="submission" date="2020-04" db="EMBL/GenBank/DDBJ databases">
        <authorList>
            <person name="De Canck E."/>
        </authorList>
    </citation>
    <scope>NUCLEOTIDE SEQUENCE [LARGE SCALE GENOMIC DNA]</scope>
    <source>
        <strain evidence="1 2">LMG 29739</strain>
    </source>
</reference>
<evidence type="ECO:0000313" key="1">
    <source>
        <dbReference type="EMBL" id="CAB3771681.1"/>
    </source>
</evidence>
<evidence type="ECO:0000313" key="2">
    <source>
        <dbReference type="Proteomes" id="UP000494329"/>
    </source>
</evidence>
<dbReference type="AlphaFoldDB" id="A0A6J5F1W0"/>
<dbReference type="Proteomes" id="UP000494329">
    <property type="component" value="Unassembled WGS sequence"/>
</dbReference>
<name>A0A6J5F1W0_9BURK</name>
<dbReference type="EMBL" id="CADIKF010000083">
    <property type="protein sequence ID" value="CAB3771681.1"/>
    <property type="molecule type" value="Genomic_DNA"/>
</dbReference>
<sequence length="86" mass="10060">MWLLVDTSAVLAMVRAMWLNCRRWHTVRSSYDEMLDELERIALTHLRMLDDGIDAPEALDRKFMEFAGRIDARIREAFQAVSETDS</sequence>
<gene>
    <name evidence="1" type="ORF">LMG29739_06090</name>
</gene>